<reference evidence="1 2" key="1">
    <citation type="submission" date="2009-11" db="EMBL/GenBank/DDBJ databases">
        <title>Annotation of Allomyces macrogynus ATCC 38327.</title>
        <authorList>
            <consortium name="The Broad Institute Genome Sequencing Platform"/>
            <person name="Russ C."/>
            <person name="Cuomo C."/>
            <person name="Burger G."/>
            <person name="Gray M.W."/>
            <person name="Holland P.W.H."/>
            <person name="King N."/>
            <person name="Lang F.B.F."/>
            <person name="Roger A.J."/>
            <person name="Ruiz-Trillo I."/>
            <person name="Young S.K."/>
            <person name="Zeng Q."/>
            <person name="Gargeya S."/>
            <person name="Fitzgerald M."/>
            <person name="Haas B."/>
            <person name="Abouelleil A."/>
            <person name="Alvarado L."/>
            <person name="Arachchi H.M."/>
            <person name="Berlin A."/>
            <person name="Chapman S.B."/>
            <person name="Gearin G."/>
            <person name="Goldberg J."/>
            <person name="Griggs A."/>
            <person name="Gujja S."/>
            <person name="Hansen M."/>
            <person name="Heiman D."/>
            <person name="Howarth C."/>
            <person name="Larimer J."/>
            <person name="Lui A."/>
            <person name="MacDonald P.J.P."/>
            <person name="McCowen C."/>
            <person name="Montmayeur A."/>
            <person name="Murphy C."/>
            <person name="Neiman D."/>
            <person name="Pearson M."/>
            <person name="Priest M."/>
            <person name="Roberts A."/>
            <person name="Saif S."/>
            <person name="Shea T."/>
            <person name="Sisk P."/>
            <person name="Stolte C."/>
            <person name="Sykes S."/>
            <person name="Wortman J."/>
            <person name="Nusbaum C."/>
            <person name="Birren B."/>
        </authorList>
    </citation>
    <scope>NUCLEOTIDE SEQUENCE [LARGE SCALE GENOMIC DNA]</scope>
    <source>
        <strain evidence="1 2">ATCC 38327</strain>
    </source>
</reference>
<proteinExistence type="predicted"/>
<keyword evidence="2" id="KW-1185">Reference proteome</keyword>
<dbReference type="EMBL" id="GG745350">
    <property type="protein sequence ID" value="KNE66430.1"/>
    <property type="molecule type" value="Genomic_DNA"/>
</dbReference>
<evidence type="ECO:0000313" key="1">
    <source>
        <dbReference type="EMBL" id="KNE66430.1"/>
    </source>
</evidence>
<evidence type="ECO:0000313" key="2">
    <source>
        <dbReference type="Proteomes" id="UP000054350"/>
    </source>
</evidence>
<organism evidence="1 2">
    <name type="scientific">Allomyces macrogynus (strain ATCC 38327)</name>
    <name type="common">Allomyces javanicus var. macrogynus</name>
    <dbReference type="NCBI Taxonomy" id="578462"/>
    <lineage>
        <taxon>Eukaryota</taxon>
        <taxon>Fungi</taxon>
        <taxon>Fungi incertae sedis</taxon>
        <taxon>Blastocladiomycota</taxon>
        <taxon>Blastocladiomycetes</taxon>
        <taxon>Blastocladiales</taxon>
        <taxon>Blastocladiaceae</taxon>
        <taxon>Allomyces</taxon>
    </lineage>
</organism>
<gene>
    <name evidence="1" type="ORF">AMAG_11568</name>
</gene>
<dbReference type="AlphaFoldDB" id="A0A0L0SVL7"/>
<reference evidence="2" key="2">
    <citation type="submission" date="2009-11" db="EMBL/GenBank/DDBJ databases">
        <title>The Genome Sequence of Allomyces macrogynus strain ATCC 38327.</title>
        <authorList>
            <consortium name="The Broad Institute Genome Sequencing Platform"/>
            <person name="Russ C."/>
            <person name="Cuomo C."/>
            <person name="Shea T."/>
            <person name="Young S.K."/>
            <person name="Zeng Q."/>
            <person name="Koehrsen M."/>
            <person name="Haas B."/>
            <person name="Borodovsky M."/>
            <person name="Guigo R."/>
            <person name="Alvarado L."/>
            <person name="Berlin A."/>
            <person name="Borenstein D."/>
            <person name="Chen Z."/>
            <person name="Engels R."/>
            <person name="Freedman E."/>
            <person name="Gellesch M."/>
            <person name="Goldberg J."/>
            <person name="Griggs A."/>
            <person name="Gujja S."/>
            <person name="Heiman D."/>
            <person name="Hepburn T."/>
            <person name="Howarth C."/>
            <person name="Jen D."/>
            <person name="Larson L."/>
            <person name="Lewis B."/>
            <person name="Mehta T."/>
            <person name="Park D."/>
            <person name="Pearson M."/>
            <person name="Roberts A."/>
            <person name="Saif S."/>
            <person name="Shenoy N."/>
            <person name="Sisk P."/>
            <person name="Stolte C."/>
            <person name="Sykes S."/>
            <person name="Walk T."/>
            <person name="White J."/>
            <person name="Yandava C."/>
            <person name="Burger G."/>
            <person name="Gray M.W."/>
            <person name="Holland P.W.H."/>
            <person name="King N."/>
            <person name="Lang F.B.F."/>
            <person name="Roger A.J."/>
            <person name="Ruiz-Trillo I."/>
            <person name="Lander E."/>
            <person name="Nusbaum C."/>
        </authorList>
    </citation>
    <scope>NUCLEOTIDE SEQUENCE [LARGE SCALE GENOMIC DNA]</scope>
    <source>
        <strain evidence="2">ATCC 38327</strain>
    </source>
</reference>
<dbReference type="VEuPathDB" id="FungiDB:AMAG_11568"/>
<protein>
    <submittedName>
        <fullName evidence="1">Uncharacterized protein</fullName>
    </submittedName>
</protein>
<sequence length="213" mass="22243">MHRISVPSVQYAMPVHRCTTTALLQSVIQDKFANAGDKAWVRVLGTLTEAEIDAFGTTAFGDFKIAGSRMPDNASSAHGGSRETRSTALHYLGYNSANPGAAPNTATVSAAAVLLHMDPDRAAKGEYEMLLFGSLTTATNGTMVSPLVTVSEAVAAARQLDAQPRLLFQLAVESAKQTCTKMAGSDNQFTIKSGTIGLDSGSGTADDAKSPFA</sequence>
<name>A0A0L0SVL7_ALLM3</name>
<accession>A0A0L0SVL7</accession>
<dbReference type="Proteomes" id="UP000054350">
    <property type="component" value="Unassembled WGS sequence"/>
</dbReference>